<accession>A0ABP0Y3V9</accession>
<organism evidence="1 2">
    <name type="scientific">Citrullus colocynthis</name>
    <name type="common">colocynth</name>
    <dbReference type="NCBI Taxonomy" id="252529"/>
    <lineage>
        <taxon>Eukaryota</taxon>
        <taxon>Viridiplantae</taxon>
        <taxon>Streptophyta</taxon>
        <taxon>Embryophyta</taxon>
        <taxon>Tracheophyta</taxon>
        <taxon>Spermatophyta</taxon>
        <taxon>Magnoliopsida</taxon>
        <taxon>eudicotyledons</taxon>
        <taxon>Gunneridae</taxon>
        <taxon>Pentapetalae</taxon>
        <taxon>rosids</taxon>
        <taxon>fabids</taxon>
        <taxon>Cucurbitales</taxon>
        <taxon>Cucurbitaceae</taxon>
        <taxon>Benincaseae</taxon>
        <taxon>Citrullus</taxon>
    </lineage>
</organism>
<dbReference type="Proteomes" id="UP001642487">
    <property type="component" value="Chromosome 2"/>
</dbReference>
<sequence>MIAMQTSMAGLQQAIEKLTLDVGRMVENQPRTHQEALVGNQTAGNNQNLQQEVQQRLDNQQQMLQRNQDLHRRVQEIPPRTQEPTRLHQRIEDKGVQLPNPVQFHQHMPAYPPFRPMPPNLLGLVSDSSEDEDFVGLQPHYRARMMHPPQRNNPLFQQQIPFEQAQWYGNQDYFRDWQGQPNWRQENDFKMMKIDIPTYNNGKMNIEIFFDWVKSVEIFFDYMEPPKTRRFL</sequence>
<evidence type="ECO:0000313" key="2">
    <source>
        <dbReference type="Proteomes" id="UP001642487"/>
    </source>
</evidence>
<name>A0ABP0Y3V9_9ROSI</name>
<reference evidence="1 2" key="1">
    <citation type="submission" date="2024-03" db="EMBL/GenBank/DDBJ databases">
        <authorList>
            <person name="Gkanogiannis A."/>
            <person name="Becerra Lopez-Lavalle L."/>
        </authorList>
    </citation>
    <scope>NUCLEOTIDE SEQUENCE [LARGE SCALE GENOMIC DNA]</scope>
</reference>
<protein>
    <submittedName>
        <fullName evidence="1">Uncharacterized protein</fullName>
    </submittedName>
</protein>
<proteinExistence type="predicted"/>
<gene>
    <name evidence="1" type="ORF">CITCOLO1_LOCUS6905</name>
</gene>
<dbReference type="EMBL" id="OZ021736">
    <property type="protein sequence ID" value="CAK9315124.1"/>
    <property type="molecule type" value="Genomic_DNA"/>
</dbReference>
<evidence type="ECO:0000313" key="1">
    <source>
        <dbReference type="EMBL" id="CAK9315124.1"/>
    </source>
</evidence>
<keyword evidence="2" id="KW-1185">Reference proteome</keyword>